<dbReference type="AlphaFoldDB" id="H3GQW3"/>
<name>H3GQW3_PHYRM</name>
<keyword evidence="7" id="KW-0812">Transmembrane</keyword>
<keyword evidence="4" id="KW-0378">Hydrolase</keyword>
<feature type="domain" description="Sphingomyelin phosphodiesterase C-terminal" evidence="10">
    <location>
        <begin position="303"/>
        <end position="408"/>
    </location>
</feature>
<evidence type="ECO:0000256" key="3">
    <source>
        <dbReference type="ARBA" id="ARBA00022525"/>
    </source>
</evidence>
<feature type="domain" description="Calcineurin-like phosphoesterase" evidence="9">
    <location>
        <begin position="20"/>
        <end position="270"/>
    </location>
</feature>
<evidence type="ECO:0000313" key="11">
    <source>
        <dbReference type="EnsemblProtists" id="Phyra79217"/>
    </source>
</evidence>
<dbReference type="EnsemblProtists" id="Phyra79217">
    <property type="protein sequence ID" value="Phyra79217"/>
    <property type="gene ID" value="Phyra79217"/>
</dbReference>
<dbReference type="Proteomes" id="UP000005238">
    <property type="component" value="Unassembled WGS sequence"/>
</dbReference>
<keyword evidence="7" id="KW-1133">Transmembrane helix</keyword>
<dbReference type="HOGENOM" id="CLU_034162_0_0_1"/>
<dbReference type="VEuPathDB" id="FungiDB:KRP23_2520"/>
<evidence type="ECO:0000256" key="7">
    <source>
        <dbReference type="SAM" id="Phobius"/>
    </source>
</evidence>
<feature type="region of interest" description="Disordered" evidence="6">
    <location>
        <begin position="428"/>
        <end position="451"/>
    </location>
</feature>
<dbReference type="Gene3D" id="3.60.21.10">
    <property type="match status" value="1"/>
</dbReference>
<keyword evidence="8" id="KW-0732">Signal</keyword>
<proteinExistence type="inferred from homology"/>
<keyword evidence="5" id="KW-0325">Glycoprotein</keyword>
<organism evidence="11 12">
    <name type="scientific">Phytophthora ramorum</name>
    <name type="common">Sudden oak death agent</name>
    <dbReference type="NCBI Taxonomy" id="164328"/>
    <lineage>
        <taxon>Eukaryota</taxon>
        <taxon>Sar</taxon>
        <taxon>Stramenopiles</taxon>
        <taxon>Oomycota</taxon>
        <taxon>Peronosporomycetes</taxon>
        <taxon>Peronosporales</taxon>
        <taxon>Peronosporaceae</taxon>
        <taxon>Phytophthora</taxon>
    </lineage>
</organism>
<reference evidence="12" key="1">
    <citation type="journal article" date="2006" name="Science">
        <title>Phytophthora genome sequences uncover evolutionary origins and mechanisms of pathogenesis.</title>
        <authorList>
            <person name="Tyler B.M."/>
            <person name="Tripathy S."/>
            <person name="Zhang X."/>
            <person name="Dehal P."/>
            <person name="Jiang R.H."/>
            <person name="Aerts A."/>
            <person name="Arredondo F.D."/>
            <person name="Baxter L."/>
            <person name="Bensasson D."/>
            <person name="Beynon J.L."/>
            <person name="Chapman J."/>
            <person name="Damasceno C.M."/>
            <person name="Dorrance A.E."/>
            <person name="Dou D."/>
            <person name="Dickerman A.W."/>
            <person name="Dubchak I.L."/>
            <person name="Garbelotto M."/>
            <person name="Gijzen M."/>
            <person name="Gordon S.G."/>
            <person name="Govers F."/>
            <person name="Grunwald N.J."/>
            <person name="Huang W."/>
            <person name="Ivors K.L."/>
            <person name="Jones R.W."/>
            <person name="Kamoun S."/>
            <person name="Krampis K."/>
            <person name="Lamour K.H."/>
            <person name="Lee M.K."/>
            <person name="McDonald W.H."/>
            <person name="Medina M."/>
            <person name="Meijer H.J."/>
            <person name="Nordberg E.K."/>
            <person name="Maclean D.J."/>
            <person name="Ospina-Giraldo M.D."/>
            <person name="Morris P.F."/>
            <person name="Phuntumart V."/>
            <person name="Putnam N.H."/>
            <person name="Rash S."/>
            <person name="Rose J.K."/>
            <person name="Sakihama Y."/>
            <person name="Salamov A.A."/>
            <person name="Savidor A."/>
            <person name="Scheuring C.F."/>
            <person name="Smith B.M."/>
            <person name="Sobral B.W."/>
            <person name="Terry A."/>
            <person name="Torto-Alalibo T.A."/>
            <person name="Win J."/>
            <person name="Xu Z."/>
            <person name="Zhang H."/>
            <person name="Grigoriev I.V."/>
            <person name="Rokhsar D.S."/>
            <person name="Boore J.L."/>
        </authorList>
    </citation>
    <scope>NUCLEOTIDE SEQUENCE [LARGE SCALE GENOMIC DNA]</scope>
    <source>
        <strain evidence="12">Pr102</strain>
    </source>
</reference>
<evidence type="ECO:0000256" key="4">
    <source>
        <dbReference type="ARBA" id="ARBA00022801"/>
    </source>
</evidence>
<dbReference type="GO" id="GO:0005576">
    <property type="term" value="C:extracellular region"/>
    <property type="evidence" value="ECO:0007669"/>
    <property type="project" value="UniProtKB-SubCell"/>
</dbReference>
<keyword evidence="3" id="KW-0964">Secreted</keyword>
<evidence type="ECO:0000256" key="6">
    <source>
        <dbReference type="SAM" id="MobiDB-lite"/>
    </source>
</evidence>
<protein>
    <submittedName>
        <fullName evidence="11">Uncharacterized protein</fullName>
    </submittedName>
</protein>
<comment type="similarity">
    <text evidence="2">Belongs to the acid sphingomyelinase family.</text>
</comment>
<evidence type="ECO:0000259" key="9">
    <source>
        <dbReference type="Pfam" id="PF00149"/>
    </source>
</evidence>
<feature type="transmembrane region" description="Helical" evidence="7">
    <location>
        <begin position="461"/>
        <end position="486"/>
    </location>
</feature>
<dbReference type="Pfam" id="PF19272">
    <property type="entry name" value="ASMase_C"/>
    <property type="match status" value="1"/>
</dbReference>
<keyword evidence="7" id="KW-0472">Membrane</keyword>
<dbReference type="EMBL" id="DS566035">
    <property type="status" value="NOT_ANNOTATED_CDS"/>
    <property type="molecule type" value="Genomic_DNA"/>
</dbReference>
<evidence type="ECO:0000256" key="1">
    <source>
        <dbReference type="ARBA" id="ARBA00004613"/>
    </source>
</evidence>
<dbReference type="InterPro" id="IPR045473">
    <property type="entry name" value="ASM_C"/>
</dbReference>
<evidence type="ECO:0000256" key="2">
    <source>
        <dbReference type="ARBA" id="ARBA00008234"/>
    </source>
</evidence>
<dbReference type="PANTHER" id="PTHR10340">
    <property type="entry name" value="SPHINGOMYELIN PHOSPHODIESTERASE"/>
    <property type="match status" value="1"/>
</dbReference>
<keyword evidence="12" id="KW-1185">Reference proteome</keyword>
<feature type="signal peptide" evidence="8">
    <location>
        <begin position="1"/>
        <end position="18"/>
    </location>
</feature>
<dbReference type="InterPro" id="IPR004843">
    <property type="entry name" value="Calcineurin-like_PHP"/>
</dbReference>
<evidence type="ECO:0000256" key="8">
    <source>
        <dbReference type="SAM" id="SignalP"/>
    </source>
</evidence>
<dbReference type="OMA" id="GNFWHIT"/>
<evidence type="ECO:0000313" key="12">
    <source>
        <dbReference type="Proteomes" id="UP000005238"/>
    </source>
</evidence>
<reference evidence="11" key="2">
    <citation type="submission" date="2015-06" db="UniProtKB">
        <authorList>
            <consortium name="EnsemblProtists"/>
        </authorList>
    </citation>
    <scope>IDENTIFICATION</scope>
    <source>
        <strain evidence="11">Pr102</strain>
    </source>
</reference>
<dbReference type="InParanoid" id="H3GQW3"/>
<dbReference type="VEuPathDB" id="FungiDB:KRP22_7623"/>
<dbReference type="FunFam" id="3.60.21.10:FF:000242">
    <property type="entry name" value="Uncharacterized protein"/>
    <property type="match status" value="1"/>
</dbReference>
<dbReference type="GO" id="GO:0016787">
    <property type="term" value="F:hydrolase activity"/>
    <property type="evidence" value="ECO:0007669"/>
    <property type="project" value="UniProtKB-KW"/>
</dbReference>
<feature type="chain" id="PRO_5003587682" evidence="8">
    <location>
        <begin position="19"/>
        <end position="504"/>
    </location>
</feature>
<dbReference type="STRING" id="164328.H3GQW3"/>
<accession>H3GQW3</accession>
<evidence type="ECO:0000259" key="10">
    <source>
        <dbReference type="Pfam" id="PF19272"/>
    </source>
</evidence>
<evidence type="ECO:0000256" key="5">
    <source>
        <dbReference type="ARBA" id="ARBA00023180"/>
    </source>
</evidence>
<dbReference type="Pfam" id="PF00149">
    <property type="entry name" value="Metallophos"/>
    <property type="match status" value="1"/>
</dbReference>
<comment type="subcellular location">
    <subcellularLocation>
        <location evidence="1">Secreted</location>
    </subcellularLocation>
</comment>
<dbReference type="eggNOG" id="KOG3770">
    <property type="taxonomic scope" value="Eukaryota"/>
</dbReference>
<sequence length="504" mass="55458">MLGLTSLAWALLLWPASAGRILHFSDVHLNISSSFSSVDNARVPIRYFADAPLALVESALVFAKEHVVDDPDLFLYTGDHAAHGLFSDEYITKAVETNVHVMENYFPPKNQDGRLEATAIIGNADANPDYHMEVTDPEKETNPSIEIISGVWEDSLSAANMDLLNRRGYLSYPLDDKLHVVTLNTVPYSPSHLPDTSDQPDPFGQFEWLDTTLAELQDAGKFAYIAGHIAPIVDSYGGNPQWHVKYIAAYKKIVGKYADVIKAQFFGHVHSIEFRVPVGSLDGEDDAFQLLPMYITGSISPLFGNNPSFMVWDYDTETYDVLDYAVYASSIAESDPQLDWKLLFRASEAYGLKSLSKSELAAFVQRVEQNATLVEDYYWNMKAHSPNARPCKDAVCHAKTLCTLKWWTTQGEFLACVDTIQTMAAARVDSNDPTSESPADVDSATSSGSSSSLYDLAATDVYITIGATALATVVAITCVAVAVYILRRAGILKSRTQYDPVATL</sequence>
<dbReference type="InterPro" id="IPR029052">
    <property type="entry name" value="Metallo-depent_PP-like"/>
</dbReference>
<dbReference type="SUPFAM" id="SSF56300">
    <property type="entry name" value="Metallo-dependent phosphatases"/>
    <property type="match status" value="1"/>
</dbReference>
<dbReference type="PANTHER" id="PTHR10340:SF57">
    <property type="entry name" value="METALLOPHOS DOMAIN-CONTAINING PROTEIN"/>
    <property type="match status" value="1"/>
</dbReference>